<feature type="non-terminal residue" evidence="1">
    <location>
        <position position="226"/>
    </location>
</feature>
<dbReference type="EMBL" id="CADCXU010026725">
    <property type="protein sequence ID" value="CAB0013445.1"/>
    <property type="molecule type" value="Genomic_DNA"/>
</dbReference>
<proteinExistence type="predicted"/>
<accession>A0A6H5HHS4</accession>
<keyword evidence="2" id="KW-1185">Reference proteome</keyword>
<dbReference type="AlphaFoldDB" id="A0A6H5HHS4"/>
<evidence type="ECO:0000313" key="2">
    <source>
        <dbReference type="Proteomes" id="UP000479000"/>
    </source>
</evidence>
<reference evidence="1 2" key="1">
    <citation type="submission" date="2020-02" db="EMBL/GenBank/DDBJ databases">
        <authorList>
            <person name="Ferguson B K."/>
        </authorList>
    </citation>
    <scope>NUCLEOTIDE SEQUENCE [LARGE SCALE GENOMIC DNA]</scope>
</reference>
<organism evidence="1 2">
    <name type="scientific">Nesidiocoris tenuis</name>
    <dbReference type="NCBI Taxonomy" id="355587"/>
    <lineage>
        <taxon>Eukaryota</taxon>
        <taxon>Metazoa</taxon>
        <taxon>Ecdysozoa</taxon>
        <taxon>Arthropoda</taxon>
        <taxon>Hexapoda</taxon>
        <taxon>Insecta</taxon>
        <taxon>Pterygota</taxon>
        <taxon>Neoptera</taxon>
        <taxon>Paraneoptera</taxon>
        <taxon>Hemiptera</taxon>
        <taxon>Heteroptera</taxon>
        <taxon>Panheteroptera</taxon>
        <taxon>Cimicomorpha</taxon>
        <taxon>Miridae</taxon>
        <taxon>Dicyphina</taxon>
        <taxon>Nesidiocoris</taxon>
    </lineage>
</organism>
<protein>
    <recommendedName>
        <fullName evidence="3">Reverse transcriptase domain-containing protein</fullName>
    </recommendedName>
</protein>
<evidence type="ECO:0008006" key="3">
    <source>
        <dbReference type="Google" id="ProtNLM"/>
    </source>
</evidence>
<dbReference type="OrthoDB" id="6607175at2759"/>
<sequence length="226" mass="25047">MYQSKLKSLLRAAKCDYFKKKLDDANGDMKRTWCTVNEIIDNPVRSNCIRSLRLNGQSVDAVGNAYDCARVFNEHYVSVGASLANALPIVDEGNAERLARFNISGSSFCLKTITESDVSKIIDSIRGGSCPGFDGIQGQLLKQVKQHVSKPLAHLINLSFSKGIFPKNMKLSIISPIHKAGDKEDYVIYRPISLVSNIAKIIEKAFKYQLSQYLENCGLLSSCQYG</sequence>
<evidence type="ECO:0000313" key="1">
    <source>
        <dbReference type="EMBL" id="CAB0013445.1"/>
    </source>
</evidence>
<dbReference type="PANTHER" id="PTHR47510:SF3">
    <property type="entry name" value="ENDO_EXONUCLEASE_PHOSPHATASE DOMAIN-CONTAINING PROTEIN"/>
    <property type="match status" value="1"/>
</dbReference>
<gene>
    <name evidence="1" type="ORF">NTEN_LOCUS18056</name>
</gene>
<dbReference type="Proteomes" id="UP000479000">
    <property type="component" value="Unassembled WGS sequence"/>
</dbReference>
<name>A0A6H5HHS4_9HEMI</name>
<dbReference type="PANTHER" id="PTHR47510">
    <property type="entry name" value="REVERSE TRANSCRIPTASE DOMAIN-CONTAINING PROTEIN"/>
    <property type="match status" value="1"/>
</dbReference>